<dbReference type="EMBL" id="NBBJ01000001">
    <property type="protein sequence ID" value="OWK32260.1"/>
    <property type="molecule type" value="Genomic_DNA"/>
</dbReference>
<evidence type="ECO:0000313" key="3">
    <source>
        <dbReference type="Proteomes" id="UP000197783"/>
    </source>
</evidence>
<accession>A0A245ZRA3</accession>
<sequence length="95" mass="10855">MDDVLVPIFVVGMLFIGLPWLIMHYVTKWKQAPGSMTTEDEALLDELHSLAKRLEDRVTTVERIVAADNPDFRPGLGDYRSAPDYRLEDRIPGRN</sequence>
<reference evidence="2 3" key="1">
    <citation type="submission" date="2017-03" db="EMBL/GenBank/DDBJ databases">
        <title>Genome sequence of Sphingomonas mucosissima DSM 17494.</title>
        <authorList>
            <person name="Poehlein A."/>
            <person name="Wuebbeler J.H."/>
            <person name="Steinbuechel A."/>
            <person name="Daniel R."/>
        </authorList>
    </citation>
    <scope>NUCLEOTIDE SEQUENCE [LARGE SCALE GENOMIC DNA]</scope>
    <source>
        <strain evidence="2 3">DSM 17494</strain>
    </source>
</reference>
<evidence type="ECO:0000256" key="1">
    <source>
        <dbReference type="SAM" id="Phobius"/>
    </source>
</evidence>
<feature type="transmembrane region" description="Helical" evidence="1">
    <location>
        <begin position="6"/>
        <end position="26"/>
    </location>
</feature>
<name>A0A245ZRA3_9SPHN</name>
<protein>
    <submittedName>
        <fullName evidence="2">Phage shock protein B</fullName>
    </submittedName>
</protein>
<keyword evidence="3" id="KW-1185">Reference proteome</keyword>
<keyword evidence="1" id="KW-1133">Transmembrane helix</keyword>
<dbReference type="OrthoDB" id="7365677at2"/>
<comment type="caution">
    <text evidence="2">The sequence shown here is derived from an EMBL/GenBank/DDBJ whole genome shotgun (WGS) entry which is preliminary data.</text>
</comment>
<dbReference type="InterPro" id="IPR009554">
    <property type="entry name" value="Phageshock_PspB"/>
</dbReference>
<gene>
    <name evidence="2" type="ORF">SPMU_05820</name>
</gene>
<dbReference type="RefSeq" id="WP_088331757.1">
    <property type="nucleotide sequence ID" value="NZ_NBBJ01000001.1"/>
</dbReference>
<evidence type="ECO:0000313" key="2">
    <source>
        <dbReference type="EMBL" id="OWK32260.1"/>
    </source>
</evidence>
<dbReference type="GO" id="GO:0009271">
    <property type="term" value="P:phage shock"/>
    <property type="evidence" value="ECO:0007669"/>
    <property type="project" value="InterPro"/>
</dbReference>
<dbReference type="AlphaFoldDB" id="A0A245ZRA3"/>
<organism evidence="2 3">
    <name type="scientific">Sphingomonas mucosissima</name>
    <dbReference type="NCBI Taxonomy" id="370959"/>
    <lineage>
        <taxon>Bacteria</taxon>
        <taxon>Pseudomonadati</taxon>
        <taxon>Pseudomonadota</taxon>
        <taxon>Alphaproteobacteria</taxon>
        <taxon>Sphingomonadales</taxon>
        <taxon>Sphingomonadaceae</taxon>
        <taxon>Sphingomonas</taxon>
    </lineage>
</organism>
<dbReference type="Proteomes" id="UP000197783">
    <property type="component" value="Unassembled WGS sequence"/>
</dbReference>
<dbReference type="NCBIfam" id="TIGR02976">
    <property type="entry name" value="phageshock_pspB"/>
    <property type="match status" value="1"/>
</dbReference>
<dbReference type="Pfam" id="PF06667">
    <property type="entry name" value="PspB"/>
    <property type="match status" value="1"/>
</dbReference>
<keyword evidence="1" id="KW-0472">Membrane</keyword>
<keyword evidence="1" id="KW-0812">Transmembrane</keyword>
<dbReference type="GO" id="GO:0006355">
    <property type="term" value="P:regulation of DNA-templated transcription"/>
    <property type="evidence" value="ECO:0007669"/>
    <property type="project" value="InterPro"/>
</dbReference>
<proteinExistence type="predicted"/>